<dbReference type="InterPro" id="IPR036097">
    <property type="entry name" value="HisK_dim/P_sf"/>
</dbReference>
<dbReference type="SMART" id="SM00388">
    <property type="entry name" value="HisKA"/>
    <property type="match status" value="1"/>
</dbReference>
<keyword evidence="6" id="KW-0418">Kinase</keyword>
<dbReference type="GO" id="GO:0016036">
    <property type="term" value="P:cellular response to phosphate starvation"/>
    <property type="evidence" value="ECO:0007669"/>
    <property type="project" value="TreeGrafter"/>
</dbReference>
<dbReference type="Pfam" id="PF02518">
    <property type="entry name" value="HATPase_c"/>
    <property type="match status" value="1"/>
</dbReference>
<evidence type="ECO:0000256" key="3">
    <source>
        <dbReference type="ARBA" id="ARBA00012438"/>
    </source>
</evidence>
<dbReference type="PROSITE" id="PS50109">
    <property type="entry name" value="HIS_KIN"/>
    <property type="match status" value="1"/>
</dbReference>
<dbReference type="InterPro" id="IPR003594">
    <property type="entry name" value="HATPase_dom"/>
</dbReference>
<dbReference type="GO" id="GO:0006355">
    <property type="term" value="P:regulation of DNA-templated transcription"/>
    <property type="evidence" value="ECO:0007669"/>
    <property type="project" value="InterPro"/>
</dbReference>
<evidence type="ECO:0000313" key="13">
    <source>
        <dbReference type="Proteomes" id="UP000255036"/>
    </source>
</evidence>
<keyword evidence="8 9" id="KW-0472">Membrane</keyword>
<dbReference type="InterPro" id="IPR000014">
    <property type="entry name" value="PAS"/>
</dbReference>
<evidence type="ECO:0000259" key="11">
    <source>
        <dbReference type="PROSITE" id="PS50112"/>
    </source>
</evidence>
<dbReference type="SUPFAM" id="SSF55874">
    <property type="entry name" value="ATPase domain of HSP90 chaperone/DNA topoisomerase II/histidine kinase"/>
    <property type="match status" value="1"/>
</dbReference>
<dbReference type="AlphaFoldDB" id="A0A371AWG1"/>
<evidence type="ECO:0000256" key="7">
    <source>
        <dbReference type="ARBA" id="ARBA00023012"/>
    </source>
</evidence>
<reference evidence="12 13" key="1">
    <citation type="submission" date="2018-07" db="EMBL/GenBank/DDBJ databases">
        <title>Anaerosacharophilus polymeroproducens gen. nov. sp. nov., an anaerobic bacterium isolated from salt field.</title>
        <authorList>
            <person name="Kim W."/>
            <person name="Yang S.-H."/>
            <person name="Oh J."/>
            <person name="Lee J.-H."/>
            <person name="Kwon K.K."/>
        </authorList>
    </citation>
    <scope>NUCLEOTIDE SEQUENCE [LARGE SCALE GENOMIC DNA]</scope>
    <source>
        <strain evidence="12 13">MCWD5</strain>
    </source>
</reference>
<comment type="caution">
    <text evidence="12">The sequence shown here is derived from an EMBL/GenBank/DDBJ whole genome shotgun (WGS) entry which is preliminary data.</text>
</comment>
<dbReference type="SMART" id="SM00091">
    <property type="entry name" value="PAS"/>
    <property type="match status" value="1"/>
</dbReference>
<dbReference type="CDD" id="cd00075">
    <property type="entry name" value="HATPase"/>
    <property type="match status" value="1"/>
</dbReference>
<feature type="domain" description="PAS" evidence="11">
    <location>
        <begin position="228"/>
        <end position="276"/>
    </location>
</feature>
<dbReference type="PROSITE" id="PS50112">
    <property type="entry name" value="PAS"/>
    <property type="match status" value="1"/>
</dbReference>
<accession>A0A371AWG1</accession>
<dbReference type="PRINTS" id="PR00344">
    <property type="entry name" value="BCTRLSENSOR"/>
</dbReference>
<dbReference type="GO" id="GO:0000155">
    <property type="term" value="F:phosphorelay sensor kinase activity"/>
    <property type="evidence" value="ECO:0007669"/>
    <property type="project" value="InterPro"/>
</dbReference>
<name>A0A371AWG1_9FIRM</name>
<dbReference type="Pfam" id="PF00512">
    <property type="entry name" value="HisKA"/>
    <property type="match status" value="1"/>
</dbReference>
<evidence type="ECO:0000256" key="8">
    <source>
        <dbReference type="ARBA" id="ARBA00023136"/>
    </source>
</evidence>
<feature type="transmembrane region" description="Helical" evidence="9">
    <location>
        <begin position="150"/>
        <end position="176"/>
    </location>
</feature>
<dbReference type="CDD" id="cd00130">
    <property type="entry name" value="PAS"/>
    <property type="match status" value="1"/>
</dbReference>
<sequence length="558" mass="63598">MHSIKRKIFGNIAFLVCSALIFSNVLIAGIMYFQIFQDRKEQVKNEAYYIKKSIEIVGNHWIAKDLHIDSKSRLTLISRDGTVIFDSMEDISKLENHRNRPEIVEALKKNGNGTGESVRISETLGEQTFYYAVLLKSGNVVRVAYTTDSIFVTIAGLLKYMIAIMCIVLLLTLILAKRQTLKILGPINQINLEIPLENDIYEEMTPLLYKIDKQNQKINEQLNKMKEKQAESNMIIENMKEGLILLDEKSKVLAVNPSALNLFGAEKENCINQHVINLSRNFEFQTAIDTVQKKKSVSQVLQLKDGYYNILAHPILEEDKLRGIVILILDITEHHKLEEMRKEFSANVSHELKTPLMTISGYAEIMKNGFVKEKDITEFSSRIYNEALRLKNLVDDIIKISRLDEKNNVFDYEEVNLLSLSRIVAERLKTQAEKNNIKISVFGEDISIIGVKQILDEMIHNLCENAVKYNKNGGKVEIRLTSTKEHKILSVIDTGIGISRKHQSRIFERFYRVDKSHSRESGGTGLGLSIVKHAATFHNAVIKLESIKDKGTTISIIF</sequence>
<evidence type="ECO:0000259" key="10">
    <source>
        <dbReference type="PROSITE" id="PS50109"/>
    </source>
</evidence>
<keyword evidence="7" id="KW-0902">Two-component regulatory system</keyword>
<dbReference type="SUPFAM" id="SSF47384">
    <property type="entry name" value="Homodimeric domain of signal transducing histidine kinase"/>
    <property type="match status" value="1"/>
</dbReference>
<dbReference type="EMBL" id="QRCT01000018">
    <property type="protein sequence ID" value="RDU23881.1"/>
    <property type="molecule type" value="Genomic_DNA"/>
</dbReference>
<organism evidence="12 13">
    <name type="scientific">Anaerosacchariphilus polymeriproducens</name>
    <dbReference type="NCBI Taxonomy" id="1812858"/>
    <lineage>
        <taxon>Bacteria</taxon>
        <taxon>Bacillati</taxon>
        <taxon>Bacillota</taxon>
        <taxon>Clostridia</taxon>
        <taxon>Lachnospirales</taxon>
        <taxon>Lachnospiraceae</taxon>
        <taxon>Anaerosacchariphilus</taxon>
    </lineage>
</organism>
<evidence type="ECO:0000256" key="9">
    <source>
        <dbReference type="SAM" id="Phobius"/>
    </source>
</evidence>
<dbReference type="GO" id="GO:0004721">
    <property type="term" value="F:phosphoprotein phosphatase activity"/>
    <property type="evidence" value="ECO:0007669"/>
    <property type="project" value="TreeGrafter"/>
</dbReference>
<evidence type="ECO:0000256" key="2">
    <source>
        <dbReference type="ARBA" id="ARBA00004370"/>
    </source>
</evidence>
<evidence type="ECO:0000256" key="5">
    <source>
        <dbReference type="ARBA" id="ARBA00022679"/>
    </source>
</evidence>
<dbReference type="Gene3D" id="3.30.450.20">
    <property type="entry name" value="PAS domain"/>
    <property type="match status" value="1"/>
</dbReference>
<dbReference type="RefSeq" id="WP_115481535.1">
    <property type="nucleotide sequence ID" value="NZ_QRCT01000018.1"/>
</dbReference>
<evidence type="ECO:0000256" key="6">
    <source>
        <dbReference type="ARBA" id="ARBA00022777"/>
    </source>
</evidence>
<dbReference type="Gene3D" id="1.10.287.130">
    <property type="match status" value="1"/>
</dbReference>
<proteinExistence type="predicted"/>
<dbReference type="InterPro" id="IPR050351">
    <property type="entry name" value="BphY/WalK/GraS-like"/>
</dbReference>
<dbReference type="InterPro" id="IPR005467">
    <property type="entry name" value="His_kinase_dom"/>
</dbReference>
<evidence type="ECO:0000313" key="12">
    <source>
        <dbReference type="EMBL" id="RDU23881.1"/>
    </source>
</evidence>
<dbReference type="CDD" id="cd00082">
    <property type="entry name" value="HisKA"/>
    <property type="match status" value="1"/>
</dbReference>
<dbReference type="NCBIfam" id="TIGR00229">
    <property type="entry name" value="sensory_box"/>
    <property type="match status" value="1"/>
</dbReference>
<keyword evidence="4" id="KW-0597">Phosphoprotein</keyword>
<keyword evidence="9" id="KW-0812">Transmembrane</keyword>
<dbReference type="FunFam" id="3.30.565.10:FF:000006">
    <property type="entry name" value="Sensor histidine kinase WalK"/>
    <property type="match status" value="1"/>
</dbReference>
<dbReference type="InterPro" id="IPR035965">
    <property type="entry name" value="PAS-like_dom_sf"/>
</dbReference>
<gene>
    <name evidence="12" type="ORF">DWV06_07305</name>
</gene>
<keyword evidence="5" id="KW-0808">Transferase</keyword>
<keyword evidence="13" id="KW-1185">Reference proteome</keyword>
<dbReference type="InterPro" id="IPR003661">
    <property type="entry name" value="HisK_dim/P_dom"/>
</dbReference>
<dbReference type="SMART" id="SM00387">
    <property type="entry name" value="HATPase_c"/>
    <property type="match status" value="1"/>
</dbReference>
<dbReference type="Proteomes" id="UP000255036">
    <property type="component" value="Unassembled WGS sequence"/>
</dbReference>
<protein>
    <recommendedName>
        <fullName evidence="3">histidine kinase</fullName>
        <ecNumber evidence="3">2.7.13.3</ecNumber>
    </recommendedName>
</protein>
<dbReference type="EC" id="2.7.13.3" evidence="3"/>
<dbReference type="InterPro" id="IPR036890">
    <property type="entry name" value="HATPase_C_sf"/>
</dbReference>
<evidence type="ECO:0000256" key="1">
    <source>
        <dbReference type="ARBA" id="ARBA00000085"/>
    </source>
</evidence>
<dbReference type="FunFam" id="1.10.287.130:FF:000001">
    <property type="entry name" value="Two-component sensor histidine kinase"/>
    <property type="match status" value="1"/>
</dbReference>
<dbReference type="GO" id="GO:0005886">
    <property type="term" value="C:plasma membrane"/>
    <property type="evidence" value="ECO:0007669"/>
    <property type="project" value="TreeGrafter"/>
</dbReference>
<evidence type="ECO:0000256" key="4">
    <source>
        <dbReference type="ARBA" id="ARBA00022553"/>
    </source>
</evidence>
<keyword evidence="9" id="KW-1133">Transmembrane helix</keyword>
<dbReference type="InterPro" id="IPR013767">
    <property type="entry name" value="PAS_fold"/>
</dbReference>
<dbReference type="PANTHER" id="PTHR45453:SF1">
    <property type="entry name" value="PHOSPHATE REGULON SENSOR PROTEIN PHOR"/>
    <property type="match status" value="1"/>
</dbReference>
<feature type="transmembrane region" description="Helical" evidence="9">
    <location>
        <begin position="12"/>
        <end position="35"/>
    </location>
</feature>
<dbReference type="Pfam" id="PF00989">
    <property type="entry name" value="PAS"/>
    <property type="match status" value="1"/>
</dbReference>
<comment type="subcellular location">
    <subcellularLocation>
        <location evidence="2">Membrane</location>
    </subcellularLocation>
</comment>
<dbReference type="PANTHER" id="PTHR45453">
    <property type="entry name" value="PHOSPHATE REGULON SENSOR PROTEIN PHOR"/>
    <property type="match status" value="1"/>
</dbReference>
<dbReference type="InterPro" id="IPR004358">
    <property type="entry name" value="Sig_transdc_His_kin-like_C"/>
</dbReference>
<dbReference type="Gene3D" id="3.30.565.10">
    <property type="entry name" value="Histidine kinase-like ATPase, C-terminal domain"/>
    <property type="match status" value="1"/>
</dbReference>
<comment type="catalytic activity">
    <reaction evidence="1">
        <text>ATP + protein L-histidine = ADP + protein N-phospho-L-histidine.</text>
        <dbReference type="EC" id="2.7.13.3"/>
    </reaction>
</comment>
<dbReference type="OrthoDB" id="9813151at2"/>
<dbReference type="SUPFAM" id="SSF55785">
    <property type="entry name" value="PYP-like sensor domain (PAS domain)"/>
    <property type="match status" value="1"/>
</dbReference>
<feature type="domain" description="Histidine kinase" evidence="10">
    <location>
        <begin position="347"/>
        <end position="558"/>
    </location>
</feature>